<proteinExistence type="predicted"/>
<dbReference type="Proteomes" id="UP000239720">
    <property type="component" value="Unassembled WGS sequence"/>
</dbReference>
<protein>
    <submittedName>
        <fullName evidence="1">Uncharacterized protein</fullName>
    </submittedName>
</protein>
<name>A0A2S8R7A4_9FIRM</name>
<evidence type="ECO:0000313" key="2">
    <source>
        <dbReference type="Proteomes" id="UP000239720"/>
    </source>
</evidence>
<comment type="caution">
    <text evidence="1">The sequence shown here is derived from an EMBL/GenBank/DDBJ whole genome shotgun (WGS) entry which is preliminary data.</text>
</comment>
<dbReference type="SUPFAM" id="SSF52309">
    <property type="entry name" value="N-(deoxy)ribosyltransferase-like"/>
    <property type="match status" value="1"/>
</dbReference>
<dbReference type="EMBL" id="NEMB01000003">
    <property type="protein sequence ID" value="PQQ65679.1"/>
    <property type="molecule type" value="Genomic_DNA"/>
</dbReference>
<dbReference type="OrthoDB" id="2109543at2"/>
<sequence>MLLEIFIIKYGNDALEAISKNIDPDLIKKLDDFGVKPSDYDNFRIIGRESAETVAEAAAEVEKFAYLLKTEKNIAFFWSGKTNGIGVADRALEIARERGGTTIEKIIETKGINMPEWNINDAKSVEIWRQASLKYAQQASGEVWAVIGSSVREDSIWLQYELPALMNNINVTKITVIDPETLVETVIFTR</sequence>
<dbReference type="RefSeq" id="WP_105367511.1">
    <property type="nucleotide sequence ID" value="NZ_NEMB01000003.1"/>
</dbReference>
<evidence type="ECO:0000313" key="1">
    <source>
        <dbReference type="EMBL" id="PQQ65679.1"/>
    </source>
</evidence>
<accession>A0A2S8R7A4</accession>
<reference evidence="1 2" key="1">
    <citation type="journal article" date="2018" name="Syst. Appl. Microbiol.">
        <title>Characterization and high-quality draft genome sequence of Herbivorax saccincola A7, an anaerobic, alkaliphilic, thermophilic, cellulolytic, and xylanolytic bacterium.</title>
        <authorList>
            <person name="Aikawa S."/>
            <person name="Baramee S."/>
            <person name="Sermsathanaswadi J."/>
            <person name="Thianheng P."/>
            <person name="Tachaapaikoon C."/>
            <person name="Shikata A."/>
            <person name="Waeonukul R."/>
            <person name="Pason P."/>
            <person name="Ratanakhanokchai K."/>
            <person name="Kosugi A."/>
        </authorList>
    </citation>
    <scope>NUCLEOTIDE SEQUENCE [LARGE SCALE GENOMIC DNA]</scope>
    <source>
        <strain evidence="1 2">A7</strain>
    </source>
</reference>
<gene>
    <name evidence="1" type="ORF">B9R14_02105</name>
</gene>
<organism evidence="1 2">
    <name type="scientific">Acetivibrio saccincola</name>
    <dbReference type="NCBI Taxonomy" id="1677857"/>
    <lineage>
        <taxon>Bacteria</taxon>
        <taxon>Bacillati</taxon>
        <taxon>Bacillota</taxon>
        <taxon>Clostridia</taxon>
        <taxon>Eubacteriales</taxon>
        <taxon>Oscillospiraceae</taxon>
        <taxon>Acetivibrio</taxon>
    </lineage>
</organism>
<dbReference type="AlphaFoldDB" id="A0A2S8R7A4"/>